<dbReference type="AlphaFoldDB" id="A0A6S6S9B0"/>
<feature type="domain" description="Fido" evidence="3">
    <location>
        <begin position="244"/>
        <end position="394"/>
    </location>
</feature>
<dbReference type="PANTHER" id="PTHR13504:SF38">
    <property type="entry name" value="FIDO DOMAIN-CONTAINING PROTEIN"/>
    <property type="match status" value="1"/>
</dbReference>
<dbReference type="PROSITE" id="PS51459">
    <property type="entry name" value="FIDO"/>
    <property type="match status" value="1"/>
</dbReference>
<gene>
    <name evidence="4" type="ORF">HELGO_WM31057</name>
</gene>
<dbReference type="InterPro" id="IPR040198">
    <property type="entry name" value="Fido_containing"/>
</dbReference>
<protein>
    <submittedName>
        <fullName evidence="4">Filamentation induced by cAMP protein Fic</fullName>
    </submittedName>
</protein>
<name>A0A6S6S9B0_9BACT</name>
<feature type="binding site" evidence="2">
    <location>
        <begin position="335"/>
        <end position="342"/>
    </location>
    <ligand>
        <name>ATP</name>
        <dbReference type="ChEBI" id="CHEBI:30616"/>
    </ligand>
</feature>
<reference evidence="4" key="1">
    <citation type="submission" date="2020-01" db="EMBL/GenBank/DDBJ databases">
        <authorList>
            <person name="Meier V. D."/>
            <person name="Meier V D."/>
        </authorList>
    </citation>
    <scope>NUCLEOTIDE SEQUENCE</scope>
    <source>
        <strain evidence="4">HLG_WM_MAG_03</strain>
    </source>
</reference>
<dbReference type="InterPro" id="IPR036597">
    <property type="entry name" value="Fido-like_dom_sf"/>
</dbReference>
<keyword evidence="2" id="KW-0547">Nucleotide-binding</keyword>
<sequence>MAIAFQNSIVPNGAELIGFSWLLNHFNLTVPLRDLSCISTKRLSSQKLQSGDWTLFDTKLKIDNRAFSHLEFALKHEVLDLLVLKHILKRFSEEELTQEIKENPKRIFSKKIWFYYEFLFNKELLLDDLPTGKYDNLLDEKKYVVSDSPIKFKRHKINNNLLGTSKMCPIILRTKVLEHYMDLNLEDDISMLIGTVSKSLVRRAASFLLLSDSQASFEIEGERASKNRIENWGKIINEAGKTPLSTPEIERLHAILLEDTRFIKIGLREDEVFLGDRDRENFPIPEFIGARSDDLKPLIQDWISLDRMLSANSIDPILHAVIIAFSFVYIHPLADGNGRIHRYLIHHVLAQRNYYPKGMIFPISSVILDEIEKYRDVLVAHSSPLMSMISWEATTVGNVKILNETSDLYRFFNCTQSCEFIYAAVEKTIKETLPHELSYLDAFDKAYGAINEILEMPDNQIKSLITFILQNNGKLSKKKKEKYYEKLRLEEIQEIESIVEEYFGLK</sequence>
<dbReference type="EMBL" id="CACVAR010000049">
    <property type="protein sequence ID" value="CAA6799540.1"/>
    <property type="molecule type" value="Genomic_DNA"/>
</dbReference>
<feature type="active site" evidence="1">
    <location>
        <position position="331"/>
    </location>
</feature>
<accession>A0A6S6S9B0</accession>
<keyword evidence="2" id="KW-0067">ATP-binding</keyword>
<evidence type="ECO:0000256" key="2">
    <source>
        <dbReference type="PIRSR" id="PIRSR640198-2"/>
    </source>
</evidence>
<dbReference type="InterPro" id="IPR003812">
    <property type="entry name" value="Fido"/>
</dbReference>
<dbReference type="Gene3D" id="1.10.3290.10">
    <property type="entry name" value="Fido-like domain"/>
    <property type="match status" value="1"/>
</dbReference>
<dbReference type="Pfam" id="PF02661">
    <property type="entry name" value="Fic"/>
    <property type="match status" value="1"/>
</dbReference>
<evidence type="ECO:0000259" key="3">
    <source>
        <dbReference type="PROSITE" id="PS51459"/>
    </source>
</evidence>
<evidence type="ECO:0000313" key="4">
    <source>
        <dbReference type="EMBL" id="CAA6799540.1"/>
    </source>
</evidence>
<proteinExistence type="predicted"/>
<dbReference type="PANTHER" id="PTHR13504">
    <property type="entry name" value="FIDO DOMAIN-CONTAINING PROTEIN DDB_G0283145"/>
    <property type="match status" value="1"/>
</dbReference>
<dbReference type="SUPFAM" id="SSF140931">
    <property type="entry name" value="Fic-like"/>
    <property type="match status" value="1"/>
</dbReference>
<evidence type="ECO:0000256" key="1">
    <source>
        <dbReference type="PIRSR" id="PIRSR640198-1"/>
    </source>
</evidence>
<dbReference type="GO" id="GO:0005524">
    <property type="term" value="F:ATP binding"/>
    <property type="evidence" value="ECO:0007669"/>
    <property type="project" value="UniProtKB-KW"/>
</dbReference>
<organism evidence="4">
    <name type="scientific">uncultured Sulfurovum sp</name>
    <dbReference type="NCBI Taxonomy" id="269237"/>
    <lineage>
        <taxon>Bacteria</taxon>
        <taxon>Pseudomonadati</taxon>
        <taxon>Campylobacterota</taxon>
        <taxon>Epsilonproteobacteria</taxon>
        <taxon>Campylobacterales</taxon>
        <taxon>Sulfurovaceae</taxon>
        <taxon>Sulfurovum</taxon>
        <taxon>environmental samples</taxon>
    </lineage>
</organism>